<dbReference type="Proteomes" id="UP000823896">
    <property type="component" value="Unassembled WGS sequence"/>
</dbReference>
<dbReference type="InterPro" id="IPR005583">
    <property type="entry name" value="YaaA"/>
</dbReference>
<dbReference type="AlphaFoldDB" id="A0A9D2NR36"/>
<dbReference type="PANTHER" id="PTHR30283:SF4">
    <property type="entry name" value="PEROXIDE STRESS RESISTANCE PROTEIN YAAA"/>
    <property type="match status" value="1"/>
</dbReference>
<dbReference type="EMBL" id="DWWM01000027">
    <property type="protein sequence ID" value="HJC36394.1"/>
    <property type="molecule type" value="Genomic_DNA"/>
</dbReference>
<dbReference type="Pfam" id="PF03883">
    <property type="entry name" value="H2O2_YaaD"/>
    <property type="match status" value="1"/>
</dbReference>
<dbReference type="GO" id="GO:0005829">
    <property type="term" value="C:cytosol"/>
    <property type="evidence" value="ECO:0007669"/>
    <property type="project" value="TreeGrafter"/>
</dbReference>
<dbReference type="GO" id="GO:0033194">
    <property type="term" value="P:response to hydroperoxide"/>
    <property type="evidence" value="ECO:0007669"/>
    <property type="project" value="TreeGrafter"/>
</dbReference>
<evidence type="ECO:0000313" key="2">
    <source>
        <dbReference type="EMBL" id="HJC36394.1"/>
    </source>
</evidence>
<comment type="similarity">
    <text evidence="1">Belongs to the UPF0246 family.</text>
</comment>
<reference evidence="2" key="2">
    <citation type="submission" date="2021-04" db="EMBL/GenBank/DDBJ databases">
        <authorList>
            <person name="Gilroy R."/>
        </authorList>
    </citation>
    <scope>NUCLEOTIDE SEQUENCE</scope>
    <source>
        <strain evidence="2">CHK187-11901</strain>
    </source>
</reference>
<name>A0A9D2NR36_9FIRM</name>
<reference evidence="2" key="1">
    <citation type="journal article" date="2021" name="PeerJ">
        <title>Extensive microbial diversity within the chicken gut microbiome revealed by metagenomics and culture.</title>
        <authorList>
            <person name="Gilroy R."/>
            <person name="Ravi A."/>
            <person name="Getino M."/>
            <person name="Pursley I."/>
            <person name="Horton D.L."/>
            <person name="Alikhan N.F."/>
            <person name="Baker D."/>
            <person name="Gharbi K."/>
            <person name="Hall N."/>
            <person name="Watson M."/>
            <person name="Adriaenssens E.M."/>
            <person name="Foster-Nyarko E."/>
            <person name="Jarju S."/>
            <person name="Secka A."/>
            <person name="Antonio M."/>
            <person name="Oren A."/>
            <person name="Chaudhuri R.R."/>
            <person name="La Ragione R."/>
            <person name="Hildebrand F."/>
            <person name="Pallen M.J."/>
        </authorList>
    </citation>
    <scope>NUCLEOTIDE SEQUENCE</scope>
    <source>
        <strain evidence="2">CHK187-11901</strain>
    </source>
</reference>
<protein>
    <recommendedName>
        <fullName evidence="1">UPF0246 protein H9702_04605</fullName>
    </recommendedName>
</protein>
<gene>
    <name evidence="2" type="primary">yaaA</name>
    <name evidence="2" type="ORF">H9702_04605</name>
</gene>
<organism evidence="2 3">
    <name type="scientific">Candidatus Merdibacter merdavium</name>
    <dbReference type="NCBI Taxonomy" id="2838692"/>
    <lineage>
        <taxon>Bacteria</taxon>
        <taxon>Bacillati</taxon>
        <taxon>Bacillota</taxon>
        <taxon>Erysipelotrichia</taxon>
        <taxon>Erysipelotrichales</taxon>
        <taxon>Erysipelotrichaceae</taxon>
        <taxon>Merdibacter</taxon>
    </lineage>
</organism>
<evidence type="ECO:0000256" key="1">
    <source>
        <dbReference type="HAMAP-Rule" id="MF_00652"/>
    </source>
</evidence>
<evidence type="ECO:0000313" key="3">
    <source>
        <dbReference type="Proteomes" id="UP000823896"/>
    </source>
</evidence>
<dbReference type="PANTHER" id="PTHR30283">
    <property type="entry name" value="PEROXIDE STRESS RESPONSE PROTEIN YAAA"/>
    <property type="match status" value="1"/>
</dbReference>
<dbReference type="HAMAP" id="MF_00652">
    <property type="entry name" value="UPF0246"/>
    <property type="match status" value="1"/>
</dbReference>
<accession>A0A9D2NR36</accession>
<proteinExistence type="inferred from homology"/>
<dbReference type="NCBIfam" id="NF002543">
    <property type="entry name" value="PRK02101.1-4"/>
    <property type="match status" value="1"/>
</dbReference>
<sequence>MKIIISPAKKMKEGVDFADAVSLPRYLDKTQQLLDHLKALNHDELKQLLACSDAITLQNEKRFATMDLKMNTMPALLAYQGIQYQYMAPDVFEEGYFSYVQKHLRILSGFYGILKPFDGIVPYRLEMQARLKSAFCENLYDFWSDLLYRDLVEDDALILNLASAEYSRCITRYLEPHVRIVRCVFAQRQKDGRIREKGVYVKMARGEMVRYMAEKGIERIEDIRTFDRQGYHFDEDRSDAQTYVFVNEEE</sequence>
<comment type="caution">
    <text evidence="2">The sequence shown here is derived from an EMBL/GenBank/DDBJ whole genome shotgun (WGS) entry which is preliminary data.</text>
</comment>